<proteinExistence type="predicted"/>
<comment type="caution">
    <text evidence="1">The sequence shown here is derived from an EMBL/GenBank/DDBJ whole genome shotgun (WGS) entry which is preliminary data.</text>
</comment>
<evidence type="ECO:0000313" key="2">
    <source>
        <dbReference type="Proteomes" id="UP001595699"/>
    </source>
</evidence>
<sequence length="182" mass="20008">MVDPGTADEALGILRSGRDQVRRENDRRERAMLGARAVATMLRLGCGDIRSPGLRRTSGVAVRLGIVGWAWWMGDRTKVMGLWSGQGERIRAAAERLKQSREEGAPDPPLKEQVRTAWGAMGPEAKRALALSLGLSVTEWVVVAGFRRSRMRYPHLAAGVVMAAAHTTVGWLRLRKRAADDN</sequence>
<organism evidence="1 2">
    <name type="scientific">Tenggerimyces flavus</name>
    <dbReference type="NCBI Taxonomy" id="1708749"/>
    <lineage>
        <taxon>Bacteria</taxon>
        <taxon>Bacillati</taxon>
        <taxon>Actinomycetota</taxon>
        <taxon>Actinomycetes</taxon>
        <taxon>Propionibacteriales</taxon>
        <taxon>Nocardioidaceae</taxon>
        <taxon>Tenggerimyces</taxon>
    </lineage>
</organism>
<evidence type="ECO:0000313" key="1">
    <source>
        <dbReference type="EMBL" id="MFC3766351.1"/>
    </source>
</evidence>
<gene>
    <name evidence="1" type="ORF">ACFOUW_36365</name>
</gene>
<protein>
    <submittedName>
        <fullName evidence="1">Uncharacterized protein</fullName>
    </submittedName>
</protein>
<dbReference type="EMBL" id="JBHRZH010000051">
    <property type="protein sequence ID" value="MFC3766351.1"/>
    <property type="molecule type" value="Genomic_DNA"/>
</dbReference>
<dbReference type="RefSeq" id="WP_205117968.1">
    <property type="nucleotide sequence ID" value="NZ_JAFBCM010000001.1"/>
</dbReference>
<dbReference type="Proteomes" id="UP001595699">
    <property type="component" value="Unassembled WGS sequence"/>
</dbReference>
<accession>A0ABV7YMD8</accession>
<keyword evidence="2" id="KW-1185">Reference proteome</keyword>
<name>A0ABV7YMD8_9ACTN</name>
<reference evidence="2" key="1">
    <citation type="journal article" date="2019" name="Int. J. Syst. Evol. Microbiol.">
        <title>The Global Catalogue of Microorganisms (GCM) 10K type strain sequencing project: providing services to taxonomists for standard genome sequencing and annotation.</title>
        <authorList>
            <consortium name="The Broad Institute Genomics Platform"/>
            <consortium name="The Broad Institute Genome Sequencing Center for Infectious Disease"/>
            <person name="Wu L."/>
            <person name="Ma J."/>
        </authorList>
    </citation>
    <scope>NUCLEOTIDE SEQUENCE [LARGE SCALE GENOMIC DNA]</scope>
    <source>
        <strain evidence="2">CGMCC 4.7241</strain>
    </source>
</reference>